<dbReference type="PANTHER" id="PTHR36222:SF1">
    <property type="entry name" value="SERINE PROTEASE INHIBITOR RV3364C"/>
    <property type="match status" value="1"/>
</dbReference>
<accession>A0A1I1KHW6</accession>
<sequence length="144" mass="14980">MDDDAITALLHDRVGTLRGVWGVLAFTADGMTLAFAGMGPDDARDLAALGAALGSVSDRLIARSQAGPPTTSVLLAEDGSVLLTRAGANSYLAAFTYRECAAGVIGEQLARLGTELGPRLEERIGSHLLAPLRGRTPRKPGVLR</sequence>
<name>A0A1I1KHW6_9ACTN</name>
<dbReference type="InterPro" id="IPR004942">
    <property type="entry name" value="Roadblock/LAMTOR2_dom"/>
</dbReference>
<evidence type="ECO:0000259" key="1">
    <source>
        <dbReference type="SMART" id="SM00960"/>
    </source>
</evidence>
<organism evidence="2 3">
    <name type="scientific">Streptomyces aidingensis</name>
    <dbReference type="NCBI Taxonomy" id="910347"/>
    <lineage>
        <taxon>Bacteria</taxon>
        <taxon>Bacillati</taxon>
        <taxon>Actinomycetota</taxon>
        <taxon>Actinomycetes</taxon>
        <taxon>Kitasatosporales</taxon>
        <taxon>Streptomycetaceae</taxon>
        <taxon>Streptomyces</taxon>
    </lineage>
</organism>
<dbReference type="Gene3D" id="3.30.450.30">
    <property type="entry name" value="Dynein light chain 2a, cytoplasmic"/>
    <property type="match status" value="1"/>
</dbReference>
<reference evidence="2 3" key="1">
    <citation type="submission" date="2016-10" db="EMBL/GenBank/DDBJ databases">
        <authorList>
            <person name="de Groot N.N."/>
        </authorList>
    </citation>
    <scope>NUCLEOTIDE SEQUENCE [LARGE SCALE GENOMIC DNA]</scope>
    <source>
        <strain evidence="2 3">CGMCC 4.5739</strain>
    </source>
</reference>
<dbReference type="SUPFAM" id="SSF103196">
    <property type="entry name" value="Roadblock/LC7 domain"/>
    <property type="match status" value="1"/>
</dbReference>
<dbReference type="Pfam" id="PF03259">
    <property type="entry name" value="Robl_LC7"/>
    <property type="match status" value="1"/>
</dbReference>
<evidence type="ECO:0000313" key="3">
    <source>
        <dbReference type="Proteomes" id="UP000199207"/>
    </source>
</evidence>
<dbReference type="STRING" id="910347.SAMN05421773_104126"/>
<dbReference type="EMBL" id="FOLM01000004">
    <property type="protein sequence ID" value="SFC57020.1"/>
    <property type="molecule type" value="Genomic_DNA"/>
</dbReference>
<dbReference type="AlphaFoldDB" id="A0A1I1KHW6"/>
<dbReference type="SMART" id="SM00960">
    <property type="entry name" value="Robl_LC7"/>
    <property type="match status" value="1"/>
</dbReference>
<feature type="domain" description="Roadblock/LAMTOR2" evidence="1">
    <location>
        <begin position="7"/>
        <end position="96"/>
    </location>
</feature>
<proteinExistence type="predicted"/>
<dbReference type="InterPro" id="IPR053141">
    <property type="entry name" value="Mycobact_SerProt_Inhib_Rv3364c"/>
</dbReference>
<keyword evidence="3" id="KW-1185">Reference proteome</keyword>
<evidence type="ECO:0000313" key="2">
    <source>
        <dbReference type="EMBL" id="SFC57020.1"/>
    </source>
</evidence>
<dbReference type="Proteomes" id="UP000199207">
    <property type="component" value="Unassembled WGS sequence"/>
</dbReference>
<gene>
    <name evidence="2" type="ORF">SAMN05421773_104126</name>
</gene>
<dbReference type="RefSeq" id="WP_093838408.1">
    <property type="nucleotide sequence ID" value="NZ_FOLM01000004.1"/>
</dbReference>
<dbReference type="PANTHER" id="PTHR36222">
    <property type="entry name" value="SERINE PROTEASE INHIBITOR RV3364C"/>
    <property type="match status" value="1"/>
</dbReference>
<protein>
    <submittedName>
        <fullName evidence="2">Predicted regulator of Ras-like GTPase activity, Roadblock/LC7/MglB family</fullName>
    </submittedName>
</protein>